<protein>
    <submittedName>
        <fullName evidence="1">Uncharacterized protein</fullName>
    </submittedName>
</protein>
<evidence type="ECO:0000313" key="1">
    <source>
        <dbReference type="EMBL" id="MCG4527962.1"/>
    </source>
</evidence>
<dbReference type="RefSeq" id="WP_238074499.1">
    <property type="nucleotide sequence ID" value="NZ_JAKNJB010000023.1"/>
</dbReference>
<reference evidence="1 2" key="1">
    <citation type="submission" date="2022-01" db="EMBL/GenBank/DDBJ databases">
        <title>Collection of gut derived symbiotic bacterial strains cultured from healthy donors.</title>
        <authorList>
            <person name="Lin H."/>
            <person name="Kohout C."/>
            <person name="Waligurski E."/>
            <person name="Pamer E.G."/>
        </authorList>
    </citation>
    <scope>NUCLEOTIDE SEQUENCE [LARGE SCALE GENOMIC DNA]</scope>
    <source>
        <strain evidence="1 2">DFI.3.7</strain>
    </source>
</reference>
<evidence type="ECO:0000313" key="2">
    <source>
        <dbReference type="Proteomes" id="UP001200313"/>
    </source>
</evidence>
<sequence>MTLDELINAMEPQARKDKALISKCVDGLTEYAAELRQKAGDAGKEQISALRRLVDELAGYWGLDAKTADHVTAFDRKIQEVDQAVHQWTPTQEHRDAVIQGLYLYAIDMISSLGSDGARESVTECERLMREIAGFWGYESPALDDLYAQIRASLKDQEAWENTVEIGGIQ</sequence>
<dbReference type="EMBL" id="JAKNJB010000023">
    <property type="protein sequence ID" value="MCG4527962.1"/>
    <property type="molecule type" value="Genomic_DNA"/>
</dbReference>
<keyword evidence="2" id="KW-1185">Reference proteome</keyword>
<gene>
    <name evidence="1" type="ORF">L0P79_12945</name>
</gene>
<comment type="caution">
    <text evidence="1">The sequence shown here is derived from an EMBL/GenBank/DDBJ whole genome shotgun (WGS) entry which is preliminary data.</text>
</comment>
<name>A0ABS9MAX3_9FIRM</name>
<dbReference type="Proteomes" id="UP001200313">
    <property type="component" value="Unassembled WGS sequence"/>
</dbReference>
<accession>A0ABS9MAX3</accession>
<organism evidence="1 2">
    <name type="scientific">Intestinimonas massiliensis</name>
    <name type="common">ex Afouda et al. 2020</name>
    <dbReference type="NCBI Taxonomy" id="1673721"/>
    <lineage>
        <taxon>Bacteria</taxon>
        <taxon>Bacillati</taxon>
        <taxon>Bacillota</taxon>
        <taxon>Clostridia</taxon>
        <taxon>Eubacteriales</taxon>
        <taxon>Intestinimonas</taxon>
    </lineage>
</organism>
<proteinExistence type="predicted"/>